<gene>
    <name evidence="1" type="ORF">LCGC14_1010950</name>
</gene>
<comment type="caution">
    <text evidence="1">The sequence shown here is derived from an EMBL/GenBank/DDBJ whole genome shotgun (WGS) entry which is preliminary data.</text>
</comment>
<accession>A0A0F9R6A7</accession>
<dbReference type="EMBL" id="LAZR01003972">
    <property type="protein sequence ID" value="KKN12973.1"/>
    <property type="molecule type" value="Genomic_DNA"/>
</dbReference>
<proteinExistence type="predicted"/>
<name>A0A0F9R6A7_9ZZZZ</name>
<sequence>MNDGWSMEMKFAPSRNAYHLVVRKSDVHCSIMVDRDQSPEDFRKSTVKAVEIAMEELT</sequence>
<organism evidence="1">
    <name type="scientific">marine sediment metagenome</name>
    <dbReference type="NCBI Taxonomy" id="412755"/>
    <lineage>
        <taxon>unclassified sequences</taxon>
        <taxon>metagenomes</taxon>
        <taxon>ecological metagenomes</taxon>
    </lineage>
</organism>
<dbReference type="AlphaFoldDB" id="A0A0F9R6A7"/>
<protein>
    <submittedName>
        <fullName evidence="1">Uncharacterized protein</fullName>
    </submittedName>
</protein>
<reference evidence="1" key="1">
    <citation type="journal article" date="2015" name="Nature">
        <title>Complex archaea that bridge the gap between prokaryotes and eukaryotes.</title>
        <authorList>
            <person name="Spang A."/>
            <person name="Saw J.H."/>
            <person name="Jorgensen S.L."/>
            <person name="Zaremba-Niedzwiedzka K."/>
            <person name="Martijn J."/>
            <person name="Lind A.E."/>
            <person name="van Eijk R."/>
            <person name="Schleper C."/>
            <person name="Guy L."/>
            <person name="Ettema T.J."/>
        </authorList>
    </citation>
    <scope>NUCLEOTIDE SEQUENCE</scope>
</reference>
<evidence type="ECO:0000313" key="1">
    <source>
        <dbReference type="EMBL" id="KKN12973.1"/>
    </source>
</evidence>